<dbReference type="InterPro" id="IPR011030">
    <property type="entry name" value="Lipovitellin_superhlx_dom"/>
</dbReference>
<dbReference type="InterPro" id="IPR050733">
    <property type="entry name" value="Vitellogenin/Apolipophorin"/>
</dbReference>
<dbReference type="InterPro" id="IPR001747">
    <property type="entry name" value="Vitellogenin_N"/>
</dbReference>
<organism evidence="6">
    <name type="scientific">Penaeus japonicus</name>
    <name type="common">Kuruma prawn</name>
    <name type="synonym">Marsupenaeus japonicus</name>
    <dbReference type="NCBI Taxonomy" id="27405"/>
    <lineage>
        <taxon>Eukaryota</taxon>
        <taxon>Metazoa</taxon>
        <taxon>Ecdysozoa</taxon>
        <taxon>Arthropoda</taxon>
        <taxon>Crustacea</taxon>
        <taxon>Multicrustacea</taxon>
        <taxon>Malacostraca</taxon>
        <taxon>Eumalacostraca</taxon>
        <taxon>Eucarida</taxon>
        <taxon>Decapoda</taxon>
        <taxon>Dendrobranchiata</taxon>
        <taxon>Penaeoidea</taxon>
        <taxon>Penaeidae</taxon>
        <taxon>Penaeus</taxon>
    </lineage>
</organism>
<dbReference type="PANTHER" id="PTHR23345">
    <property type="entry name" value="VITELLOGENIN-RELATED"/>
    <property type="match status" value="1"/>
</dbReference>
<evidence type="ECO:0000259" key="5">
    <source>
        <dbReference type="PROSITE" id="PS51233"/>
    </source>
</evidence>
<proteinExistence type="evidence at transcript level"/>
<dbReference type="PROSITE" id="PS51211">
    <property type="entry name" value="VITELLOGENIN"/>
    <property type="match status" value="1"/>
</dbReference>
<dbReference type="GO" id="GO:0005319">
    <property type="term" value="F:lipid transporter activity"/>
    <property type="evidence" value="ECO:0007669"/>
    <property type="project" value="InterPro"/>
</dbReference>
<reference evidence="6" key="1">
    <citation type="submission" date="2006-08" db="EMBL/GenBank/DDBJ databases">
        <authorList>
            <person name="Tsai I.-H."/>
            <person name="Huang C.-J."/>
            <person name="Yeh M.-S."/>
        </authorList>
    </citation>
    <scope>NUCLEOTIDE SEQUENCE</scope>
    <source>
        <tissue evidence="6">Hemolymph</tissue>
    </source>
</reference>
<evidence type="ECO:0000256" key="1">
    <source>
        <dbReference type="ARBA" id="ARBA00022729"/>
    </source>
</evidence>
<feature type="domain" description="Vitellogenin" evidence="4">
    <location>
        <begin position="15"/>
        <end position="760"/>
    </location>
</feature>
<dbReference type="InterPro" id="IPR001846">
    <property type="entry name" value="VWF_type-D"/>
</dbReference>
<dbReference type="SUPFAM" id="SSF48431">
    <property type="entry name" value="Lipovitellin-phosvitin complex, superhelical domain"/>
    <property type="match status" value="1"/>
</dbReference>
<dbReference type="SUPFAM" id="SSF56968">
    <property type="entry name" value="Lipovitellin-phosvitin complex, beta-sheet shell regions"/>
    <property type="match status" value="2"/>
</dbReference>
<dbReference type="Gene3D" id="2.30.230.10">
    <property type="entry name" value="Lipovitellin, beta-sheet shell regions, chain A"/>
    <property type="match status" value="1"/>
</dbReference>
<accession>A7YIH6</accession>
<dbReference type="PANTHER" id="PTHR23345:SF33">
    <property type="entry name" value="CROSSVEINLESS D"/>
    <property type="match status" value="1"/>
</dbReference>
<dbReference type="Gene3D" id="1.25.10.20">
    <property type="entry name" value="Vitellinogen, superhelical"/>
    <property type="match status" value="1"/>
</dbReference>
<feature type="region of interest" description="Disordered" evidence="3">
    <location>
        <begin position="197"/>
        <end position="234"/>
    </location>
</feature>
<comment type="caution">
    <text evidence="2">Lacks conserved residue(s) required for the propagation of feature annotation.</text>
</comment>
<evidence type="ECO:0000256" key="2">
    <source>
        <dbReference type="PROSITE-ProRule" id="PRU00557"/>
    </source>
</evidence>
<feature type="domain" description="VWFD" evidence="5">
    <location>
        <begin position="1392"/>
        <end position="1552"/>
    </location>
</feature>
<protein>
    <submittedName>
        <fullName evidence="6">Clottable protein</fullName>
    </submittedName>
</protein>
<name>A7YIH6_PENJP</name>
<dbReference type="InterPro" id="IPR015816">
    <property type="entry name" value="Vitellinogen_b-sht_N"/>
</dbReference>
<dbReference type="InterPro" id="IPR015819">
    <property type="entry name" value="Lipid_transp_b-sht_shell"/>
</dbReference>
<dbReference type="EMBL" id="DQ915453">
    <property type="protein sequence ID" value="ABK59925.1"/>
    <property type="molecule type" value="mRNA"/>
</dbReference>
<evidence type="ECO:0000259" key="4">
    <source>
        <dbReference type="PROSITE" id="PS51211"/>
    </source>
</evidence>
<sequence length="1671" mass="188420">MKALILLLLGACQALQPGLEYQYRYSARVATGIPSLNRQFAAAGIQADVTVQVGADFTTVVQFSNVEVGDLNEILDCDLRAPLPIEYQPLQEHADLLERPFRVIMNESGIPNHMEGPQEPVWISNIRKAFVNIFRVPLFWNTESHAIKLNYGAVKESLVGRCQNWYSSLKFPANQAAKINQQREHFMEEDVQRDAYSSSYTTKTKSKTSKTSKTSKSSRTSKTGKTSPGHLSNVPQIEDTLWSVRRTTDFDMCENLVSLQIHSSKYTEEVIQRSSVASYLIRGDTHRRIEQAVLEGSISVITNKERHEHVDTFTNQTLELKVVREVGQPITVGDDVHPYYSWHYDIERPQGDEFVPLEQVITGRPITGQIVNAIVEYIKKTVDDLSHRMERFPAKPENLAYIIGRLVEAVANLDYQHIQTLYNHFESQSTLHKYIFTQLVIFAGTEPSVTFAVDNIREPQFKTAFYSIIDVNVRNPAPIPKILNLLLSEEEGLPHSIGLMNFANLANKACLGEDKKHFYFDYSCGPKSSCDPELIISTFIPYLVRGLGNQETDIWQRLTYLQALSNLGTPQTINVLKPIILGVTETNVFMRTNAIWSLSAYNMHKSALSQIYEILMPIIENKGEQFEIRNIAFLTLATWGPGSSWWQQLAVSTWHDPSPQFANFVTTTIYSIARSHTKLAETVSRVERLCKPAAPASVLHSTNFFLHEYLFSAEHGSRVNFAWFASIHGAIPEEVFLRLQTEFFYGYTKVTKIDAQQRGLFHLVQIMRQAMAKPSKKPQSSAQEIVAGMWEELKEKIGFSAPETDSQLQLWLKLDRIIYLTIESDFKGGPYIPHLLDQVTTGLFHSLPQFDRDLNTFIALPTEIGIPFSVQYIAEDAIWLNINNGPEYSITSGKIKGNVGFIFDSSQVQYVDARTHLPWSNRPAVASGLYADTQLVLPLNVHASIDSYSQEIQLSIEPTNTEKIDVIKFEFVPYTVLENNYPSDVLVVENEYKPILHGEVPLFNDKHQAFPSDVGLWVEVATDGDVHHTPSIYEIISQLFSTSTSMHTWEQNIVFDPTLSTTKTVSFTFTYVSTGSSGSLTDRGDYDDGQVSQNSDYELGQFSQVQGGVDQDLLEVDSFGTQSQTRERIVRLQQALIVSGGHVRTVSVEVELKGTPTRNYEASVTWAISSSASARSSKVQVTLMKHPAVGVLEEAHTICLNAQIVKPHFNPFFTIEDVLTANYHSTVKAELYDGVTCEEASVLSLEASFDVSNVAIERVKEAIDKSCDYSTYAPGIDIITSPLYDHSHITATWTPDFPDYLKNLTYYVDDLIKLSLSKHIEFDHTTAHYDARVEIDATKCIETGLWTVRTEKPYAVSIIKELEIPVWVNPFFTPAPLATTLLYDLAVGRTPVSCTVEETKVRTFDAKEFAYEPSECWNAMSIDMSPNERGALLVRHTGQWEVRIIWNAEALVIDMTPTNFIVNGEPAQGTDNRYTVLHHEDSHTIVFESGTRIKVSDKVELLMAMYHRRHTAGLCGNFDGEPSNDMVGPKGCYYTDSSLFALSWASPGEGCASFIFSGKKRKVEQYQDICTHFTYEPTGVTHSDALYDCTEWVYHERTEGHYHCKALTPMPVCRPECVANSPITTSVEYECKFTGHHQQAQQQQQQVEGTQWDECFPHSYTLTYPSSCVPH</sequence>
<evidence type="ECO:0000256" key="3">
    <source>
        <dbReference type="SAM" id="MobiDB-lite"/>
    </source>
</evidence>
<feature type="compositionally biased region" description="Low complexity" evidence="3">
    <location>
        <begin position="211"/>
        <end position="227"/>
    </location>
</feature>
<keyword evidence="1" id="KW-0732">Signal</keyword>
<dbReference type="Pfam" id="PF00094">
    <property type="entry name" value="VWD"/>
    <property type="match status" value="1"/>
</dbReference>
<dbReference type="OrthoDB" id="160294at2759"/>
<reference evidence="6" key="2">
    <citation type="journal article" date="2008" name="Dev. Comp. Immunol.">
        <title>Cloning and characterization of hemolymph clottable proteins of kuruma prawn (Marsupenaeus japonicus) and white shrimp (Litopenaeus vannamei).</title>
        <authorList>
            <person name="Cheng W."/>
            <person name="Tsai I.H."/>
            <person name="Huang C.J."/>
            <person name="Chiang P.C."/>
            <person name="Cheng C.H."/>
            <person name="Yeh M.S."/>
        </authorList>
    </citation>
    <scope>NUCLEOTIDE SEQUENCE</scope>
    <source>
        <tissue evidence="6">Hemolymph</tissue>
    </source>
</reference>
<dbReference type="SMART" id="SM00638">
    <property type="entry name" value="LPD_N"/>
    <property type="match status" value="1"/>
</dbReference>
<evidence type="ECO:0000313" key="6">
    <source>
        <dbReference type="EMBL" id="ABK59925.1"/>
    </source>
</evidence>
<dbReference type="Pfam" id="PF01347">
    <property type="entry name" value="Vitellogenin_N"/>
    <property type="match status" value="1"/>
</dbReference>
<dbReference type="PROSITE" id="PS51233">
    <property type="entry name" value="VWFD"/>
    <property type="match status" value="1"/>
</dbReference>